<evidence type="ECO:0000256" key="7">
    <source>
        <dbReference type="ARBA" id="ARBA00048488"/>
    </source>
</evidence>
<evidence type="ECO:0000313" key="14">
    <source>
        <dbReference type="Proteomes" id="UP000789803"/>
    </source>
</evidence>
<feature type="active site" description="Nucleophile" evidence="9">
    <location>
        <position position="307"/>
    </location>
</feature>
<proteinExistence type="inferred from homology"/>
<evidence type="ECO:0000256" key="8">
    <source>
        <dbReference type="ARBA" id="ARBA00048782"/>
    </source>
</evidence>
<comment type="catalytic activity">
    <reaction evidence="7 9">
        <text>L-methionyl-[protein] + [thioredoxin]-disulfide + H2O = L-methionyl-(R)-S-oxide-[protein] + [thioredoxin]-dithiol</text>
        <dbReference type="Rhea" id="RHEA:24164"/>
        <dbReference type="Rhea" id="RHEA-COMP:10698"/>
        <dbReference type="Rhea" id="RHEA-COMP:10700"/>
        <dbReference type="Rhea" id="RHEA-COMP:12313"/>
        <dbReference type="Rhea" id="RHEA-COMP:12314"/>
        <dbReference type="ChEBI" id="CHEBI:15377"/>
        <dbReference type="ChEBI" id="CHEBI:16044"/>
        <dbReference type="ChEBI" id="CHEBI:29950"/>
        <dbReference type="ChEBI" id="CHEBI:45764"/>
        <dbReference type="ChEBI" id="CHEBI:50058"/>
        <dbReference type="EC" id="1.8.4.12"/>
    </reaction>
</comment>
<accession>A0ABM8Q9S6</accession>
<feature type="domain" description="MsrB" evidence="12">
    <location>
        <begin position="195"/>
        <end position="318"/>
    </location>
</feature>
<comment type="similarity">
    <text evidence="1">In the C-terminal section; belongs to the MsrB Met sulfoxide reductase family.</text>
</comment>
<evidence type="ECO:0000256" key="4">
    <source>
        <dbReference type="ARBA" id="ARBA00023268"/>
    </source>
</evidence>
<dbReference type="HAMAP" id="MF_01400">
    <property type="entry name" value="MsrB"/>
    <property type="match status" value="1"/>
</dbReference>
<dbReference type="PANTHER" id="PTHR10173">
    <property type="entry name" value="METHIONINE SULFOXIDE REDUCTASE"/>
    <property type="match status" value="1"/>
</dbReference>
<evidence type="ECO:0000256" key="10">
    <source>
        <dbReference type="HAMAP-Rule" id="MF_01401"/>
    </source>
</evidence>
<gene>
    <name evidence="13" type="primary">msrAB1</name>
    <name evidence="10" type="synonym">msrA</name>
    <name evidence="9" type="synonym">msrB</name>
    <name evidence="13" type="ORF">LMG7974_01764</name>
</gene>
<keyword evidence="3 9" id="KW-0560">Oxidoreductase</keyword>
<dbReference type="Pfam" id="PF01625">
    <property type="entry name" value="PMSR"/>
    <property type="match status" value="1"/>
</dbReference>
<keyword evidence="14" id="KW-1185">Reference proteome</keyword>
<dbReference type="InterPro" id="IPR036509">
    <property type="entry name" value="Met_Sox_Rdtase_MsrA_sf"/>
</dbReference>
<dbReference type="Pfam" id="PF01641">
    <property type="entry name" value="SelR"/>
    <property type="match status" value="1"/>
</dbReference>
<organism evidence="13 14">
    <name type="scientific">Campylobacter majalis</name>
    <dbReference type="NCBI Taxonomy" id="2790656"/>
    <lineage>
        <taxon>Bacteria</taxon>
        <taxon>Pseudomonadati</taxon>
        <taxon>Campylobacterota</taxon>
        <taxon>Epsilonproteobacteria</taxon>
        <taxon>Campylobacterales</taxon>
        <taxon>Campylobacteraceae</taxon>
        <taxon>Campylobacter</taxon>
    </lineage>
</organism>
<evidence type="ECO:0000256" key="11">
    <source>
        <dbReference type="SAM" id="SignalP"/>
    </source>
</evidence>
<sequence>MQIFKILSLCVLLVFANANQKGEQMRDEIYLAGGCFWGMQGYFDKIFGVIETSVGYANGISESADYYGLKQSGHAETMHIVFDANRINLAEILLHFFRVIDPTSLNRQGNDIGTQYRTGIYYTNPAHEKIARLSLQILQEDYDKPIVIELEPLRHYILAEEYHQNYLDKNPGGYCHINLNLAHEPLFKAKFSLTQKELKDKLNDISYAVTQQNATERPFTSEFDKFNEKGIYIDITSGVPLFSSKDKFDAGCGWPSFYKPITTDALKYLADKSHGMNRTEVRSSTANAHLGHVFDDAPLQNGGLRYCINGAALEFIPVDKMRELGYKKLLPFVE</sequence>
<evidence type="ECO:0000256" key="5">
    <source>
        <dbReference type="ARBA" id="ARBA00024679"/>
    </source>
</evidence>
<comment type="catalytic activity">
    <reaction evidence="8 10">
        <text>[thioredoxin]-disulfide + L-methionine + H2O = L-methionine (S)-S-oxide + [thioredoxin]-dithiol</text>
        <dbReference type="Rhea" id="RHEA:19993"/>
        <dbReference type="Rhea" id="RHEA-COMP:10698"/>
        <dbReference type="Rhea" id="RHEA-COMP:10700"/>
        <dbReference type="ChEBI" id="CHEBI:15377"/>
        <dbReference type="ChEBI" id="CHEBI:29950"/>
        <dbReference type="ChEBI" id="CHEBI:50058"/>
        <dbReference type="ChEBI" id="CHEBI:57844"/>
        <dbReference type="ChEBI" id="CHEBI:58772"/>
        <dbReference type="EC" id="1.8.4.11"/>
    </reaction>
</comment>
<dbReference type="NCBIfam" id="TIGR00357">
    <property type="entry name" value="peptide-methionine (R)-S-oxide reductase MsrB"/>
    <property type="match status" value="1"/>
</dbReference>
<dbReference type="InterPro" id="IPR002579">
    <property type="entry name" value="Met_Sox_Rdtase_MsrB_dom"/>
</dbReference>
<dbReference type="HAMAP" id="MF_01401">
    <property type="entry name" value="MsrA"/>
    <property type="match status" value="1"/>
</dbReference>
<feature type="active site" evidence="10">
    <location>
        <position position="35"/>
    </location>
</feature>
<protein>
    <recommendedName>
        <fullName evidence="9 10">Multifunctional fusion protein</fullName>
    </recommendedName>
    <domain>
        <recommendedName>
            <fullName evidence="10">Peptide methionine sulfoxide reductase MsrA</fullName>
            <shortName evidence="10">Protein-methionine-S-oxide reductase</shortName>
            <ecNumber evidence="10">1.8.4.11</ecNumber>
        </recommendedName>
        <alternativeName>
            <fullName evidence="10">Peptide-methionine (S)-S-oxide reductase</fullName>
            <shortName evidence="10">Peptide Met(O) reductase</shortName>
        </alternativeName>
    </domain>
    <domain>
        <recommendedName>
            <fullName evidence="9">Peptide methionine sulfoxide reductase MsrB</fullName>
            <ecNumber evidence="9">1.8.4.12</ecNumber>
        </recommendedName>
        <alternativeName>
            <fullName evidence="9">Peptide-methionine (R)-S-oxide reductase</fullName>
        </alternativeName>
    </domain>
</protein>
<dbReference type="EMBL" id="CAJHOF010000021">
    <property type="protein sequence ID" value="CAD7289687.1"/>
    <property type="molecule type" value="Genomic_DNA"/>
</dbReference>
<evidence type="ECO:0000256" key="3">
    <source>
        <dbReference type="ARBA" id="ARBA00023002"/>
    </source>
</evidence>
<comment type="similarity">
    <text evidence="10">Belongs to the MsrA Met sulfoxide reductase family.</text>
</comment>
<dbReference type="RefSeq" id="WP_229933535.1">
    <property type="nucleotide sequence ID" value="NZ_CAJHOF010000021.1"/>
</dbReference>
<dbReference type="Gene3D" id="2.170.150.20">
    <property type="entry name" value="Peptide methionine sulfoxide reductase"/>
    <property type="match status" value="1"/>
</dbReference>
<evidence type="ECO:0000256" key="2">
    <source>
        <dbReference type="ARBA" id="ARBA00011017"/>
    </source>
</evidence>
<dbReference type="NCBIfam" id="TIGR00401">
    <property type="entry name" value="msrA"/>
    <property type="match status" value="1"/>
</dbReference>
<dbReference type="InterPro" id="IPR011057">
    <property type="entry name" value="Mss4-like_sf"/>
</dbReference>
<evidence type="ECO:0000256" key="6">
    <source>
        <dbReference type="ARBA" id="ARBA00047806"/>
    </source>
</evidence>
<dbReference type="InterPro" id="IPR002569">
    <property type="entry name" value="Met_Sox_Rdtase_MsrA_dom"/>
</dbReference>
<dbReference type="EC" id="1.8.4.12" evidence="9"/>
<dbReference type="PROSITE" id="PS51790">
    <property type="entry name" value="MSRB"/>
    <property type="match status" value="1"/>
</dbReference>
<dbReference type="Gene3D" id="3.30.1060.10">
    <property type="entry name" value="Peptide methionine sulphoxide reductase MsrA"/>
    <property type="match status" value="1"/>
</dbReference>
<feature type="signal peptide" evidence="11">
    <location>
        <begin position="1"/>
        <end position="20"/>
    </location>
</feature>
<dbReference type="PANTHER" id="PTHR10173:SF52">
    <property type="entry name" value="METHIONINE-R-SULFOXIDE REDUCTASE B1"/>
    <property type="match status" value="1"/>
</dbReference>
<keyword evidence="4" id="KW-0511">Multifunctional enzyme</keyword>
<evidence type="ECO:0000256" key="9">
    <source>
        <dbReference type="HAMAP-Rule" id="MF_01400"/>
    </source>
</evidence>
<keyword evidence="11" id="KW-0732">Signal</keyword>
<dbReference type="InterPro" id="IPR028427">
    <property type="entry name" value="Met_Sox_Rdtase_MsrB"/>
</dbReference>
<name>A0ABM8Q9S6_9BACT</name>
<dbReference type="SUPFAM" id="SSF55068">
    <property type="entry name" value="Peptide methionine sulfoxide reductase"/>
    <property type="match status" value="1"/>
</dbReference>
<comment type="similarity">
    <text evidence="9">Belongs to the MsrB Met sulfoxide reductase family.</text>
</comment>
<dbReference type="EC" id="1.8.4.11" evidence="10"/>
<comment type="function">
    <text evidence="5 10">Has an important function as a repair enzyme for proteins that have been inactivated by oxidation. Catalyzes the reversible oxidation-reduction of methionine sulfoxide in proteins to methionine.</text>
</comment>
<dbReference type="SUPFAM" id="SSF51316">
    <property type="entry name" value="Mss4-like"/>
    <property type="match status" value="1"/>
</dbReference>
<evidence type="ECO:0000313" key="13">
    <source>
        <dbReference type="EMBL" id="CAD7289687.1"/>
    </source>
</evidence>
<comment type="similarity">
    <text evidence="2">In the N-terminal section; belongs to the MsrA Met sulfoxide reductase family.</text>
</comment>
<reference evidence="13 14" key="1">
    <citation type="submission" date="2020-11" db="EMBL/GenBank/DDBJ databases">
        <authorList>
            <person name="Peeters C."/>
        </authorList>
    </citation>
    <scope>NUCLEOTIDE SEQUENCE [LARGE SCALE GENOMIC DNA]</scope>
    <source>
        <strain evidence="13 14">LMG 7974</strain>
    </source>
</reference>
<evidence type="ECO:0000256" key="1">
    <source>
        <dbReference type="ARBA" id="ARBA00008076"/>
    </source>
</evidence>
<feature type="chain" id="PRO_5046687172" description="Multifunctional fusion protein" evidence="11">
    <location>
        <begin position="21"/>
        <end position="334"/>
    </location>
</feature>
<comment type="caution">
    <text evidence="13">The sequence shown here is derived from an EMBL/GenBank/DDBJ whole genome shotgun (WGS) entry which is preliminary data.</text>
</comment>
<dbReference type="Proteomes" id="UP000789803">
    <property type="component" value="Unassembled WGS sequence"/>
</dbReference>
<comment type="catalytic activity">
    <reaction evidence="6 10">
        <text>L-methionyl-[protein] + [thioredoxin]-disulfide + H2O = L-methionyl-(S)-S-oxide-[protein] + [thioredoxin]-dithiol</text>
        <dbReference type="Rhea" id="RHEA:14217"/>
        <dbReference type="Rhea" id="RHEA-COMP:10698"/>
        <dbReference type="Rhea" id="RHEA-COMP:10700"/>
        <dbReference type="Rhea" id="RHEA-COMP:12313"/>
        <dbReference type="Rhea" id="RHEA-COMP:12315"/>
        <dbReference type="ChEBI" id="CHEBI:15377"/>
        <dbReference type="ChEBI" id="CHEBI:16044"/>
        <dbReference type="ChEBI" id="CHEBI:29950"/>
        <dbReference type="ChEBI" id="CHEBI:44120"/>
        <dbReference type="ChEBI" id="CHEBI:50058"/>
        <dbReference type="EC" id="1.8.4.11"/>
    </reaction>
</comment>
<evidence type="ECO:0000259" key="12">
    <source>
        <dbReference type="PROSITE" id="PS51790"/>
    </source>
</evidence>
<comment type="caution">
    <text evidence="9">Lacks conserved residue(s) required for the propagation of feature annotation.</text>
</comment>